<dbReference type="Pfam" id="PF00856">
    <property type="entry name" value="SET"/>
    <property type="match status" value="1"/>
</dbReference>
<reference evidence="13 14" key="1">
    <citation type="journal article" date="2013" name="BMC Genomics">
        <title>Reconstruction of the lipid metabolism for the microalga Monoraphidium neglectum from its genome sequence reveals characteristics suitable for biofuel production.</title>
        <authorList>
            <person name="Bogen C."/>
            <person name="Al-Dilaimi A."/>
            <person name="Albersmeier A."/>
            <person name="Wichmann J."/>
            <person name="Grundmann M."/>
            <person name="Rupp O."/>
            <person name="Lauersen K.J."/>
            <person name="Blifernez-Klassen O."/>
            <person name="Kalinowski J."/>
            <person name="Goesmann A."/>
            <person name="Mussgnug J.H."/>
            <person name="Kruse O."/>
        </authorList>
    </citation>
    <scope>NUCLEOTIDE SEQUENCE [LARGE SCALE GENOMIC DNA]</scope>
    <source>
        <strain evidence="13 14">SAG 48.87</strain>
    </source>
</reference>
<dbReference type="GO" id="GO:0032259">
    <property type="term" value="P:methylation"/>
    <property type="evidence" value="ECO:0007669"/>
    <property type="project" value="UniProtKB-KW"/>
</dbReference>
<protein>
    <recommendedName>
        <fullName evidence="2">[histone H3]-lysine(4) N-trimethyltransferase</fullName>
        <ecNumber evidence="2">2.1.1.354</ecNumber>
    </recommendedName>
</protein>
<dbReference type="InterPro" id="IPR001214">
    <property type="entry name" value="SET_dom"/>
</dbReference>
<dbReference type="KEGG" id="mng:MNEG_15911"/>
<evidence type="ECO:0000259" key="11">
    <source>
        <dbReference type="PROSITE" id="PS50280"/>
    </source>
</evidence>
<dbReference type="PANTHER" id="PTHR45814:SF2">
    <property type="entry name" value="HISTONE-LYSINE N-METHYLTRANSFERASE SETD1"/>
    <property type="match status" value="1"/>
</dbReference>
<dbReference type="PROSITE" id="PS50868">
    <property type="entry name" value="POST_SET"/>
    <property type="match status" value="1"/>
</dbReference>
<evidence type="ECO:0000313" key="14">
    <source>
        <dbReference type="Proteomes" id="UP000054498"/>
    </source>
</evidence>
<keyword evidence="4 13" id="KW-0808">Transferase</keyword>
<dbReference type="GeneID" id="25733619"/>
<keyword evidence="6" id="KW-0156">Chromatin regulator</keyword>
<dbReference type="SMART" id="SM00317">
    <property type="entry name" value="SET"/>
    <property type="match status" value="1"/>
</dbReference>
<keyword evidence="5" id="KW-0949">S-adenosyl-L-methionine</keyword>
<name>A0A0D2K790_9CHLO</name>
<dbReference type="InterPro" id="IPR044570">
    <property type="entry name" value="Set1-like"/>
</dbReference>
<dbReference type="EMBL" id="KK106002">
    <property type="protein sequence ID" value="KIY92053.1"/>
    <property type="molecule type" value="Genomic_DNA"/>
</dbReference>
<keyword evidence="14" id="KW-1185">Reference proteome</keyword>
<dbReference type="GO" id="GO:0048188">
    <property type="term" value="C:Set1C/COMPASS complex"/>
    <property type="evidence" value="ECO:0007669"/>
    <property type="project" value="TreeGrafter"/>
</dbReference>
<comment type="subcellular location">
    <subcellularLocation>
        <location evidence="1">Nucleus</location>
    </subcellularLocation>
</comment>
<evidence type="ECO:0000313" key="13">
    <source>
        <dbReference type="EMBL" id="KIY92053.1"/>
    </source>
</evidence>
<dbReference type="SMART" id="SM00508">
    <property type="entry name" value="PostSET"/>
    <property type="match status" value="1"/>
</dbReference>
<sequence length="116" mass="13338">MVCEFRGQRIAPSLADFREHRYRKEGRDCYMFFLSEECVIDNTAMGSPARFTNHSCAPCLYSKVLELDGKLHLCFFARTDIKAGQELTYDYRFKEEDTDQKVVCQCGAPTCKGTLN</sequence>
<dbReference type="OrthoDB" id="308383at2759"/>
<evidence type="ECO:0000256" key="9">
    <source>
        <dbReference type="ARBA" id="ARBA00047583"/>
    </source>
</evidence>
<dbReference type="InterPro" id="IPR046341">
    <property type="entry name" value="SET_dom_sf"/>
</dbReference>
<feature type="domain" description="Post-SET" evidence="12">
    <location>
        <begin position="100"/>
        <end position="116"/>
    </location>
</feature>
<dbReference type="STRING" id="145388.A0A0D2K790"/>
<gene>
    <name evidence="13" type="ORF">MNEG_15911</name>
</gene>
<dbReference type="RefSeq" id="XP_013891073.1">
    <property type="nucleotide sequence ID" value="XM_014035619.1"/>
</dbReference>
<dbReference type="InterPro" id="IPR003616">
    <property type="entry name" value="Post-SET_dom"/>
</dbReference>
<comment type="catalytic activity">
    <reaction evidence="8">
        <text>L-lysyl(4)-[histone H3] + 3 S-adenosyl-L-methionine = N(6),N(6),N(6)-trimethyl-L-lysyl(4)-[histone H3] + 3 S-adenosyl-L-homocysteine + 3 H(+)</text>
        <dbReference type="Rhea" id="RHEA:60260"/>
        <dbReference type="Rhea" id="RHEA-COMP:15537"/>
        <dbReference type="Rhea" id="RHEA-COMP:15547"/>
        <dbReference type="ChEBI" id="CHEBI:15378"/>
        <dbReference type="ChEBI" id="CHEBI:29969"/>
        <dbReference type="ChEBI" id="CHEBI:57856"/>
        <dbReference type="ChEBI" id="CHEBI:59789"/>
        <dbReference type="ChEBI" id="CHEBI:61961"/>
        <dbReference type="EC" id="2.1.1.354"/>
    </reaction>
</comment>
<dbReference type="PROSITE" id="PS50280">
    <property type="entry name" value="SET"/>
    <property type="match status" value="1"/>
</dbReference>
<keyword evidence="7" id="KW-0539">Nucleus</keyword>
<evidence type="ECO:0000256" key="4">
    <source>
        <dbReference type="ARBA" id="ARBA00022679"/>
    </source>
</evidence>
<dbReference type="EC" id="2.1.1.354" evidence="2"/>
<dbReference type="SUPFAM" id="SSF82199">
    <property type="entry name" value="SET domain"/>
    <property type="match status" value="1"/>
</dbReference>
<evidence type="ECO:0000256" key="1">
    <source>
        <dbReference type="ARBA" id="ARBA00004123"/>
    </source>
</evidence>
<evidence type="ECO:0000259" key="12">
    <source>
        <dbReference type="PROSITE" id="PS50868"/>
    </source>
</evidence>
<accession>A0A0D2K790</accession>
<proteinExistence type="predicted"/>
<comment type="catalytic activity">
    <reaction evidence="9">
        <text>N(6)-methyl-L-lysyl(4)-[histone H3] + S-adenosyl-L-methionine = N(6),N(6)-dimethyl-L-lysyl(4)-[histone H3] + S-adenosyl-L-homocysteine + H(+)</text>
        <dbReference type="Rhea" id="RHEA:60268"/>
        <dbReference type="Rhea" id="RHEA-COMP:15540"/>
        <dbReference type="Rhea" id="RHEA-COMP:15543"/>
        <dbReference type="ChEBI" id="CHEBI:15378"/>
        <dbReference type="ChEBI" id="CHEBI:57856"/>
        <dbReference type="ChEBI" id="CHEBI:59789"/>
        <dbReference type="ChEBI" id="CHEBI:61929"/>
        <dbReference type="ChEBI" id="CHEBI:61976"/>
    </reaction>
</comment>
<comment type="catalytic activity">
    <reaction evidence="10">
        <text>N(6),N(6)-dimethyl-L-lysyl(4)-[histone H3] + S-adenosyl-L-methionine = N(6),N(6),N(6)-trimethyl-L-lysyl(4)-[histone H3] + S-adenosyl-L-homocysteine + H(+)</text>
        <dbReference type="Rhea" id="RHEA:60272"/>
        <dbReference type="Rhea" id="RHEA-COMP:15537"/>
        <dbReference type="Rhea" id="RHEA-COMP:15540"/>
        <dbReference type="ChEBI" id="CHEBI:15378"/>
        <dbReference type="ChEBI" id="CHEBI:57856"/>
        <dbReference type="ChEBI" id="CHEBI:59789"/>
        <dbReference type="ChEBI" id="CHEBI:61961"/>
        <dbReference type="ChEBI" id="CHEBI:61976"/>
    </reaction>
</comment>
<dbReference type="PANTHER" id="PTHR45814">
    <property type="entry name" value="HISTONE-LYSINE N-METHYLTRANSFERASE SETD1"/>
    <property type="match status" value="1"/>
</dbReference>
<feature type="domain" description="SET" evidence="11">
    <location>
        <begin position="1"/>
        <end position="92"/>
    </location>
</feature>
<evidence type="ECO:0000256" key="8">
    <source>
        <dbReference type="ARBA" id="ARBA00047571"/>
    </source>
</evidence>
<dbReference type="Proteomes" id="UP000054498">
    <property type="component" value="Unassembled WGS sequence"/>
</dbReference>
<evidence type="ECO:0000256" key="7">
    <source>
        <dbReference type="ARBA" id="ARBA00023242"/>
    </source>
</evidence>
<evidence type="ECO:0000256" key="10">
    <source>
        <dbReference type="ARBA" id="ARBA00049129"/>
    </source>
</evidence>
<dbReference type="GO" id="GO:0140999">
    <property type="term" value="F:histone H3K4 trimethyltransferase activity"/>
    <property type="evidence" value="ECO:0007669"/>
    <property type="project" value="UniProtKB-EC"/>
</dbReference>
<dbReference type="Gene3D" id="2.170.270.10">
    <property type="entry name" value="SET domain"/>
    <property type="match status" value="1"/>
</dbReference>
<evidence type="ECO:0000256" key="2">
    <source>
        <dbReference type="ARBA" id="ARBA00012182"/>
    </source>
</evidence>
<evidence type="ECO:0000256" key="3">
    <source>
        <dbReference type="ARBA" id="ARBA00022603"/>
    </source>
</evidence>
<dbReference type="AlphaFoldDB" id="A0A0D2K790"/>
<evidence type="ECO:0000256" key="6">
    <source>
        <dbReference type="ARBA" id="ARBA00022853"/>
    </source>
</evidence>
<organism evidence="13 14">
    <name type="scientific">Monoraphidium neglectum</name>
    <dbReference type="NCBI Taxonomy" id="145388"/>
    <lineage>
        <taxon>Eukaryota</taxon>
        <taxon>Viridiplantae</taxon>
        <taxon>Chlorophyta</taxon>
        <taxon>core chlorophytes</taxon>
        <taxon>Chlorophyceae</taxon>
        <taxon>CS clade</taxon>
        <taxon>Sphaeropleales</taxon>
        <taxon>Selenastraceae</taxon>
        <taxon>Monoraphidium</taxon>
    </lineage>
</organism>
<evidence type="ECO:0000256" key="5">
    <source>
        <dbReference type="ARBA" id="ARBA00022691"/>
    </source>
</evidence>
<keyword evidence="3 13" id="KW-0489">Methyltransferase</keyword>